<reference evidence="2" key="1">
    <citation type="submission" date="2018-10" db="EMBL/GenBank/DDBJ databases">
        <title>Hidden diversity of soil giant viruses.</title>
        <authorList>
            <person name="Schulz F."/>
            <person name="Alteio L."/>
            <person name="Goudeau D."/>
            <person name="Ryan E.M."/>
            <person name="Malmstrom R.R."/>
            <person name="Blanchard J."/>
            <person name="Woyke T."/>
        </authorList>
    </citation>
    <scope>NUCLEOTIDE SEQUENCE</scope>
    <source>
        <strain evidence="2">HYV1</strain>
    </source>
</reference>
<keyword evidence="1" id="KW-0812">Transmembrane</keyword>
<gene>
    <name evidence="2" type="ORF">Hyperionvirus25_27</name>
</gene>
<sequence>MSDSFFKNIGGLVSCIGFILTIPLIGSAAWLNMLYGNQCEGLWLYCAIVVSVSAFCGVCCVVWGVTFWKGYEFRSGINYFCALVHMSLFIGACIWGIFIKYNLSCTNSVQRVFFEICFWYVVSIVAIGTIVLCVCVFLLWVFKN</sequence>
<evidence type="ECO:0000313" key="2">
    <source>
        <dbReference type="EMBL" id="AYV84441.1"/>
    </source>
</evidence>
<proteinExistence type="predicted"/>
<feature type="transmembrane region" description="Helical" evidence="1">
    <location>
        <begin position="42"/>
        <end position="65"/>
    </location>
</feature>
<accession>A0A3G5ADU6</accession>
<organism evidence="2">
    <name type="scientific">Hyperionvirus sp</name>
    <dbReference type="NCBI Taxonomy" id="2487770"/>
    <lineage>
        <taxon>Viruses</taxon>
        <taxon>Varidnaviria</taxon>
        <taxon>Bamfordvirae</taxon>
        <taxon>Nucleocytoviricota</taxon>
        <taxon>Megaviricetes</taxon>
        <taxon>Imitervirales</taxon>
        <taxon>Mimiviridae</taxon>
        <taxon>Klosneuvirinae</taxon>
    </lineage>
</organism>
<evidence type="ECO:0000256" key="1">
    <source>
        <dbReference type="SAM" id="Phobius"/>
    </source>
</evidence>
<protein>
    <recommendedName>
        <fullName evidence="3">Transmembrane protein</fullName>
    </recommendedName>
</protein>
<feature type="transmembrane region" description="Helical" evidence="1">
    <location>
        <begin position="118"/>
        <end position="142"/>
    </location>
</feature>
<keyword evidence="1" id="KW-1133">Transmembrane helix</keyword>
<feature type="transmembrane region" description="Helical" evidence="1">
    <location>
        <begin position="77"/>
        <end position="98"/>
    </location>
</feature>
<evidence type="ECO:0008006" key="3">
    <source>
        <dbReference type="Google" id="ProtNLM"/>
    </source>
</evidence>
<keyword evidence="1" id="KW-0472">Membrane</keyword>
<dbReference type="EMBL" id="MK072407">
    <property type="protein sequence ID" value="AYV84441.1"/>
    <property type="molecule type" value="Genomic_DNA"/>
</dbReference>
<name>A0A3G5ADU6_9VIRU</name>
<feature type="transmembrane region" description="Helical" evidence="1">
    <location>
        <begin position="12"/>
        <end position="30"/>
    </location>
</feature>